<keyword evidence="7 11" id="KW-0627">Porphyrin biosynthesis</keyword>
<dbReference type="GO" id="GO:0008270">
    <property type="term" value="F:zinc ion binding"/>
    <property type="evidence" value="ECO:0007669"/>
    <property type="project" value="TreeGrafter"/>
</dbReference>
<dbReference type="Proteomes" id="UP000078286">
    <property type="component" value="Unassembled WGS sequence"/>
</dbReference>
<dbReference type="InterPro" id="IPR013785">
    <property type="entry name" value="Aldolase_TIM"/>
</dbReference>
<evidence type="ECO:0000256" key="12">
    <source>
        <dbReference type="RuleBase" id="RU004161"/>
    </source>
</evidence>
<dbReference type="GO" id="GO:0006782">
    <property type="term" value="P:protoporphyrinogen IX biosynthetic process"/>
    <property type="evidence" value="ECO:0007669"/>
    <property type="project" value="UniProtKB-UniPathway"/>
</dbReference>
<proteinExistence type="inferred from homology"/>
<dbReference type="PIRSF" id="PIRSF001415">
    <property type="entry name" value="Porphbilin_synth"/>
    <property type="match status" value="1"/>
</dbReference>
<keyword evidence="14" id="KW-1185">Reference proteome</keyword>
<comment type="catalytic activity">
    <reaction evidence="8 11">
        <text>2 5-aminolevulinate = porphobilinogen + 2 H2O + H(+)</text>
        <dbReference type="Rhea" id="RHEA:24064"/>
        <dbReference type="ChEBI" id="CHEBI:15377"/>
        <dbReference type="ChEBI" id="CHEBI:15378"/>
        <dbReference type="ChEBI" id="CHEBI:58126"/>
        <dbReference type="ChEBI" id="CHEBI:356416"/>
        <dbReference type="EC" id="4.2.1.24"/>
    </reaction>
</comment>
<keyword evidence="6 11" id="KW-0456">Lyase</keyword>
<dbReference type="PANTHER" id="PTHR11458:SF0">
    <property type="entry name" value="DELTA-AMINOLEVULINIC ACID DEHYDRATASE"/>
    <property type="match status" value="1"/>
</dbReference>
<dbReference type="Gene3D" id="3.20.20.70">
    <property type="entry name" value="Aldolase class I"/>
    <property type="match status" value="1"/>
</dbReference>
<dbReference type="PATRIC" id="fig|1354255.3.peg.3837"/>
<dbReference type="SMART" id="SM01004">
    <property type="entry name" value="ALAD"/>
    <property type="match status" value="1"/>
</dbReference>
<protein>
    <recommendedName>
        <fullName evidence="4 11">Delta-aminolevulinic acid dehydratase</fullName>
        <ecNumber evidence="3 11">4.2.1.24</ecNumber>
    </recommendedName>
</protein>
<dbReference type="UniPathway" id="UPA00251">
    <property type="reaction ID" value="UER00318"/>
</dbReference>
<reference evidence="13 14" key="1">
    <citation type="submission" date="2016-04" db="EMBL/GenBank/DDBJ databases">
        <title>ATOL: Assembling a taxonomically balanced genome-scale reconstruction of the evolutionary history of the Enterobacteriaceae.</title>
        <authorList>
            <person name="Plunkett G.III."/>
            <person name="Neeno-Eckwall E.C."/>
            <person name="Glasner J.D."/>
            <person name="Perna N.T."/>
        </authorList>
    </citation>
    <scope>NUCLEOTIDE SEQUENCE [LARGE SCALE GENOMIC DNA]</scope>
    <source>
        <strain evidence="13 14">ATCC 51607</strain>
    </source>
</reference>
<evidence type="ECO:0000256" key="7">
    <source>
        <dbReference type="ARBA" id="ARBA00023244"/>
    </source>
</evidence>
<evidence type="ECO:0000313" key="13">
    <source>
        <dbReference type="EMBL" id="OAT15358.1"/>
    </source>
</evidence>
<dbReference type="SUPFAM" id="SSF51569">
    <property type="entry name" value="Aldolase"/>
    <property type="match status" value="1"/>
</dbReference>
<feature type="binding site" evidence="10">
    <location>
        <position position="244"/>
    </location>
    <ligand>
        <name>Mg(2+)</name>
        <dbReference type="ChEBI" id="CHEBI:18420"/>
    </ligand>
</feature>
<evidence type="ECO:0000256" key="3">
    <source>
        <dbReference type="ARBA" id="ARBA00012053"/>
    </source>
</evidence>
<name>A0A1B7HID0_9ENTR</name>
<dbReference type="EMBL" id="LXEO01000058">
    <property type="protein sequence ID" value="OAT15358.1"/>
    <property type="molecule type" value="Genomic_DNA"/>
</dbReference>
<gene>
    <name evidence="13" type="ORF">M979_3724</name>
</gene>
<evidence type="ECO:0000256" key="1">
    <source>
        <dbReference type="ARBA" id="ARBA00004694"/>
    </source>
</evidence>
<feature type="active site" description="Schiff-base intermediate with substrate" evidence="9">
    <location>
        <position position="204"/>
    </location>
</feature>
<keyword evidence="10" id="KW-0460">Magnesium</keyword>
<dbReference type="PRINTS" id="PR00144">
    <property type="entry name" value="DALDHYDRTASE"/>
</dbReference>
<dbReference type="RefSeq" id="WP_034461643.1">
    <property type="nucleotide sequence ID" value="NZ_LXEO01000058.1"/>
</dbReference>
<dbReference type="PROSITE" id="PS00169">
    <property type="entry name" value="D_ALA_DEHYDRATASE"/>
    <property type="match status" value="1"/>
</dbReference>
<comment type="subunit">
    <text evidence="11">Homooctamer.</text>
</comment>
<dbReference type="PANTHER" id="PTHR11458">
    <property type="entry name" value="DELTA-AMINOLEVULINIC ACID DEHYDRATASE"/>
    <property type="match status" value="1"/>
</dbReference>
<dbReference type="InterPro" id="IPR030656">
    <property type="entry name" value="ALAD_AS"/>
</dbReference>
<dbReference type="FunFam" id="3.20.20.70:FF:000019">
    <property type="entry name" value="Delta-aminolevulinic acid dehydratase"/>
    <property type="match status" value="1"/>
</dbReference>
<evidence type="ECO:0000256" key="4">
    <source>
        <dbReference type="ARBA" id="ARBA00020771"/>
    </source>
</evidence>
<comment type="pathway">
    <text evidence="1">Porphyrin-containing compound metabolism; protoporphyrin-IX biosynthesis; coproporphyrinogen-III from 5-aminolevulinate: step 1/4.</text>
</comment>
<comment type="caution">
    <text evidence="13">The sequence shown here is derived from an EMBL/GenBank/DDBJ whole genome shotgun (WGS) entry which is preliminary data.</text>
</comment>
<dbReference type="EC" id="4.2.1.24" evidence="3 11"/>
<dbReference type="GO" id="GO:0004655">
    <property type="term" value="F:porphobilinogen synthase activity"/>
    <property type="evidence" value="ECO:0007669"/>
    <property type="project" value="UniProtKB-EC"/>
</dbReference>
<evidence type="ECO:0000256" key="10">
    <source>
        <dbReference type="PIRSR" id="PIRSR001415-5"/>
    </source>
</evidence>
<accession>A0A1B7HID0</accession>
<evidence type="ECO:0000313" key="14">
    <source>
        <dbReference type="Proteomes" id="UP000078286"/>
    </source>
</evidence>
<evidence type="ECO:0000256" key="11">
    <source>
        <dbReference type="RuleBase" id="RU000515"/>
    </source>
</evidence>
<dbReference type="GO" id="GO:0005829">
    <property type="term" value="C:cytosol"/>
    <property type="evidence" value="ECO:0007669"/>
    <property type="project" value="TreeGrafter"/>
</dbReference>
<dbReference type="Pfam" id="PF00490">
    <property type="entry name" value="ALAD"/>
    <property type="match status" value="1"/>
</dbReference>
<dbReference type="CDD" id="cd04823">
    <property type="entry name" value="ALAD_PBGS_aspartate_rich"/>
    <property type="match status" value="1"/>
</dbReference>
<organism evidence="13 14">
    <name type="scientific">Buttiauxella noackiae ATCC 51607</name>
    <dbReference type="NCBI Taxonomy" id="1354255"/>
    <lineage>
        <taxon>Bacteria</taxon>
        <taxon>Pseudomonadati</taxon>
        <taxon>Pseudomonadota</taxon>
        <taxon>Gammaproteobacteria</taxon>
        <taxon>Enterobacterales</taxon>
        <taxon>Enterobacteriaceae</taxon>
        <taxon>Buttiauxella</taxon>
    </lineage>
</organism>
<evidence type="ECO:0000256" key="2">
    <source>
        <dbReference type="ARBA" id="ARBA00008055"/>
    </source>
</evidence>
<evidence type="ECO:0000256" key="9">
    <source>
        <dbReference type="PIRSR" id="PIRSR001415-1"/>
    </source>
</evidence>
<sequence>MSYAFPGTFPGRRMRRVRRHDFSRRLVAENQLTVNDLIYPVFVMEGQNRQEEVASMPGVYRMTIDLLLKEAEAVAKLGVPVLSLFPVIESAGKSLHAEEAYNPNGLVQRAVRALKDAVPELGLLTDVALDPYTTHGQDGVIDADGYVINDITREILVRQALSHAEAGAEIIAPSDMMDGRIGAIRDQLELDGFVNTQIMSYAAKYASCYYGPFRDAIGSSGNLKGGNKKTYQMDPANGDEALQEVAQDLQEGADMVMVKPGMPYLDVVRRVKDTFGVPTFAYQVSGEYAMHMAAIQNGWLAEKPAIMESLLCFKRAGADGVLTYFSKRVAQWLHDEQMQR</sequence>
<dbReference type="InterPro" id="IPR001731">
    <property type="entry name" value="ALAD"/>
</dbReference>
<keyword evidence="5" id="KW-0350">Heme biosynthesis</keyword>
<keyword evidence="10" id="KW-0479">Metal-binding</keyword>
<dbReference type="AlphaFoldDB" id="A0A1B7HID0"/>
<evidence type="ECO:0000256" key="6">
    <source>
        <dbReference type="ARBA" id="ARBA00023239"/>
    </source>
</evidence>
<dbReference type="NCBIfam" id="NF006762">
    <property type="entry name" value="PRK09283.1"/>
    <property type="match status" value="1"/>
</dbReference>
<evidence type="ECO:0000256" key="8">
    <source>
        <dbReference type="ARBA" id="ARBA00047651"/>
    </source>
</evidence>
<evidence type="ECO:0000256" key="5">
    <source>
        <dbReference type="ARBA" id="ARBA00023133"/>
    </source>
</evidence>
<comment type="similarity">
    <text evidence="2 12">Belongs to the ALAD family.</text>
</comment>
<feature type="active site" description="Schiff-base intermediate with substrate" evidence="9">
    <location>
        <position position="259"/>
    </location>
</feature>